<dbReference type="OrthoDB" id="29308at2759"/>
<dbReference type="InterPro" id="IPR050840">
    <property type="entry name" value="Adaptor_Complx_Large_Subunit"/>
</dbReference>
<accession>A0A8S1DFD1</accession>
<evidence type="ECO:0000256" key="3">
    <source>
        <dbReference type="ARBA" id="ARBA00022927"/>
    </source>
</evidence>
<dbReference type="GO" id="GO:0006886">
    <property type="term" value="P:intracellular protein transport"/>
    <property type="evidence" value="ECO:0007669"/>
    <property type="project" value="InterPro"/>
</dbReference>
<evidence type="ECO:0000313" key="8">
    <source>
        <dbReference type="Proteomes" id="UP000494165"/>
    </source>
</evidence>
<dbReference type="Proteomes" id="UP000494165">
    <property type="component" value="Unassembled WGS sequence"/>
</dbReference>
<gene>
    <name evidence="7" type="ORF">CLODIP_2_CD06020</name>
</gene>
<comment type="caution">
    <text evidence="7">The sequence shown here is derived from an EMBL/GenBank/DDBJ whole genome shotgun (WGS) entry which is preliminary data.</text>
</comment>
<evidence type="ECO:0000256" key="4">
    <source>
        <dbReference type="ARBA" id="ARBA00023136"/>
    </source>
</evidence>
<keyword evidence="3" id="KW-0653">Protein transport</keyword>
<proteinExistence type="predicted"/>
<name>A0A8S1DFD1_9INSE</name>
<dbReference type="PANTHER" id="PTHR22780">
    <property type="entry name" value="ADAPTIN, ALPHA/GAMMA/EPSILON"/>
    <property type="match status" value="1"/>
</dbReference>
<organism evidence="7 8">
    <name type="scientific">Cloeon dipterum</name>
    <dbReference type="NCBI Taxonomy" id="197152"/>
    <lineage>
        <taxon>Eukaryota</taxon>
        <taxon>Metazoa</taxon>
        <taxon>Ecdysozoa</taxon>
        <taxon>Arthropoda</taxon>
        <taxon>Hexapoda</taxon>
        <taxon>Insecta</taxon>
        <taxon>Pterygota</taxon>
        <taxon>Palaeoptera</taxon>
        <taxon>Ephemeroptera</taxon>
        <taxon>Pisciforma</taxon>
        <taxon>Baetidae</taxon>
        <taxon>Cloeon</taxon>
    </lineage>
</organism>
<evidence type="ECO:0000256" key="5">
    <source>
        <dbReference type="SAM" id="MobiDB-lite"/>
    </source>
</evidence>
<dbReference type="Gene3D" id="1.25.10.10">
    <property type="entry name" value="Leucine-rich Repeat Variant"/>
    <property type="match status" value="1"/>
</dbReference>
<evidence type="ECO:0000256" key="1">
    <source>
        <dbReference type="ARBA" id="ARBA00004308"/>
    </source>
</evidence>
<dbReference type="InterPro" id="IPR011989">
    <property type="entry name" value="ARM-like"/>
</dbReference>
<reference evidence="7 8" key="1">
    <citation type="submission" date="2020-04" db="EMBL/GenBank/DDBJ databases">
        <authorList>
            <person name="Alioto T."/>
            <person name="Alioto T."/>
            <person name="Gomez Garrido J."/>
        </authorList>
    </citation>
    <scope>NUCLEOTIDE SEQUENCE [LARGE SCALE GENOMIC DNA]</scope>
</reference>
<keyword evidence="4" id="KW-0472">Membrane</keyword>
<feature type="domain" description="Clathrin/coatomer adaptor adaptin-like N-terminal" evidence="6">
    <location>
        <begin position="72"/>
        <end position="528"/>
    </location>
</feature>
<feature type="compositionally biased region" description="Polar residues" evidence="5">
    <location>
        <begin position="671"/>
        <end position="688"/>
    </location>
</feature>
<evidence type="ECO:0000313" key="7">
    <source>
        <dbReference type="EMBL" id="CAB3376543.1"/>
    </source>
</evidence>
<feature type="region of interest" description="Disordered" evidence="5">
    <location>
        <begin position="727"/>
        <end position="748"/>
    </location>
</feature>
<sequence>MMSNILEKTLGTVLTSTDQFAGLRVIYQKCLASRTKQEEEKLVKQLLETVKSRLTNPSTRPLLAGHCLAFAVFVNLMGYNVDFAYIHAINLAQQTSYVEKKMGYVACCCLLSEKNELSLLLVNTLCRDLGSNNVAVVGLAVSALCSAPIPRDAVPALLPALLDRLNHPKAYIRCRAVVAAHHLLRQHPDLCNLGSVVSLLGDEDPHVVHRLLSCLPDIIEKSPEAVSGLVHPLVAIQRQILNGKLPPDMTYRGLPAPWMQLSIIKCLPELCLTEEEEFASREVLLETIKASSPKNVVISDPPIRAAIISRALAALLSLEEPNEASRLRIMHFAGTFMQSGNGDIKNEGLLLLESALVKYQIALTPEQLAIIKLSLEHEDISIRRRAFGLLSASATEKDVQNVCGQLFTQAVSPKTDEVLKQWLLEQALQLMDRFPAALTDDWKLSAVIKLMPLAEDIKIGKELMKNAKNILLKGSIKQETQVKMLTVLTGHSESKKAPTSLLKLYIWTLGNFPNKLSQGEALSRLLTLGNKLLSNAKTEKSTDELLLLTISSLRIVTDSGNFNSHDGLKDFLKEASEYSPMHTLEACELINSLPHLRQISNCLKDVDIDFSLGLLDKFVLKSIETQNGRIYQPQVATQILQSKTTSSHDLAHLLPVVLPQSPSPIMHLSQESFNASDESSSAKSQNFESACPETVKSNLWTKDGRFGHEADKSTNAEPLVKALGISGMKNLEGEPSASNEDPLGDLLS</sequence>
<evidence type="ECO:0000259" key="6">
    <source>
        <dbReference type="Pfam" id="PF01602"/>
    </source>
</evidence>
<feature type="region of interest" description="Disordered" evidence="5">
    <location>
        <begin position="671"/>
        <end position="690"/>
    </location>
</feature>
<keyword evidence="2" id="KW-0813">Transport</keyword>
<comment type="subcellular location">
    <subcellularLocation>
        <location evidence="1">Endomembrane system</location>
    </subcellularLocation>
</comment>
<protein>
    <recommendedName>
        <fullName evidence="6">Clathrin/coatomer adaptor adaptin-like N-terminal domain-containing protein</fullName>
    </recommendedName>
</protein>
<dbReference type="GO" id="GO:0012505">
    <property type="term" value="C:endomembrane system"/>
    <property type="evidence" value="ECO:0007669"/>
    <property type="project" value="UniProtKB-SubCell"/>
</dbReference>
<dbReference type="InterPro" id="IPR002553">
    <property type="entry name" value="Clathrin/coatomer_adapt-like_N"/>
</dbReference>
<dbReference type="SUPFAM" id="SSF48371">
    <property type="entry name" value="ARM repeat"/>
    <property type="match status" value="1"/>
</dbReference>
<dbReference type="InterPro" id="IPR016024">
    <property type="entry name" value="ARM-type_fold"/>
</dbReference>
<dbReference type="GO" id="GO:0016192">
    <property type="term" value="P:vesicle-mediated transport"/>
    <property type="evidence" value="ECO:0007669"/>
    <property type="project" value="InterPro"/>
</dbReference>
<dbReference type="Pfam" id="PF01602">
    <property type="entry name" value="Adaptin_N"/>
    <property type="match status" value="1"/>
</dbReference>
<keyword evidence="8" id="KW-1185">Reference proteome</keyword>
<dbReference type="EMBL" id="CADEPI010000129">
    <property type="protein sequence ID" value="CAB3376543.1"/>
    <property type="molecule type" value="Genomic_DNA"/>
</dbReference>
<evidence type="ECO:0000256" key="2">
    <source>
        <dbReference type="ARBA" id="ARBA00022448"/>
    </source>
</evidence>
<dbReference type="GO" id="GO:0030117">
    <property type="term" value="C:membrane coat"/>
    <property type="evidence" value="ECO:0007669"/>
    <property type="project" value="InterPro"/>
</dbReference>
<dbReference type="AlphaFoldDB" id="A0A8S1DFD1"/>